<organism evidence="4 5">
    <name type="scientific">Paramagnetospirillum caucaseum</name>
    <dbReference type="NCBI Taxonomy" id="1244869"/>
    <lineage>
        <taxon>Bacteria</taxon>
        <taxon>Pseudomonadati</taxon>
        <taxon>Pseudomonadota</taxon>
        <taxon>Alphaproteobacteria</taxon>
        <taxon>Rhodospirillales</taxon>
        <taxon>Magnetospirillaceae</taxon>
        <taxon>Paramagnetospirillum</taxon>
    </lineage>
</organism>
<dbReference type="OrthoDB" id="9800712at2"/>
<evidence type="ECO:0000256" key="3">
    <source>
        <dbReference type="ARBA" id="ARBA00024247"/>
    </source>
</evidence>
<protein>
    <recommendedName>
        <fullName evidence="3">Molybdopterin synthase sulfur carrier subunit</fullName>
    </recommendedName>
</protein>
<keyword evidence="1" id="KW-0547">Nucleotide-binding</keyword>
<evidence type="ECO:0000313" key="4">
    <source>
        <dbReference type="EMBL" id="EME68436.1"/>
    </source>
</evidence>
<sequence>MKVLYFAWLKAKTGLGEEDVIPPDGVATVGQLVEFLKTRSPGHAAAFEAMGVVRVAVNQDYGGLDTPVKAGDEVAFFPPVTGG</sequence>
<dbReference type="RefSeq" id="WP_008620497.1">
    <property type="nucleotide sequence ID" value="NZ_AONQ01000066.1"/>
</dbReference>
<comment type="similarity">
    <text evidence="2">Belongs to the MoaD family.</text>
</comment>
<dbReference type="PATRIC" id="fig|1244869.3.peg.3701"/>
<gene>
    <name evidence="4" type="ORF">H261_18522</name>
</gene>
<dbReference type="Proteomes" id="UP000011744">
    <property type="component" value="Unassembled WGS sequence"/>
</dbReference>
<dbReference type="EMBL" id="AONQ01000066">
    <property type="protein sequence ID" value="EME68436.1"/>
    <property type="molecule type" value="Genomic_DNA"/>
</dbReference>
<dbReference type="PANTHER" id="PTHR33359:SF1">
    <property type="entry name" value="MOLYBDOPTERIN SYNTHASE SULFUR CARRIER SUBUNIT"/>
    <property type="match status" value="1"/>
</dbReference>
<comment type="caution">
    <text evidence="4">The sequence shown here is derived from an EMBL/GenBank/DDBJ whole genome shotgun (WGS) entry which is preliminary data.</text>
</comment>
<dbReference type="UniPathway" id="UPA00344"/>
<evidence type="ECO:0000313" key="5">
    <source>
        <dbReference type="Proteomes" id="UP000011744"/>
    </source>
</evidence>
<dbReference type="AlphaFoldDB" id="M2Y5T7"/>
<dbReference type="Gene3D" id="3.10.20.30">
    <property type="match status" value="1"/>
</dbReference>
<dbReference type="Pfam" id="PF02597">
    <property type="entry name" value="ThiS"/>
    <property type="match status" value="1"/>
</dbReference>
<evidence type="ECO:0000256" key="2">
    <source>
        <dbReference type="ARBA" id="ARBA00024200"/>
    </source>
</evidence>
<keyword evidence="5" id="KW-1185">Reference proteome</keyword>
<dbReference type="GO" id="GO:0000166">
    <property type="term" value="F:nucleotide binding"/>
    <property type="evidence" value="ECO:0007669"/>
    <property type="project" value="UniProtKB-KW"/>
</dbReference>
<dbReference type="CDD" id="cd00754">
    <property type="entry name" value="Ubl_MoaD"/>
    <property type="match status" value="1"/>
</dbReference>
<name>M2Y5T7_9PROT</name>
<dbReference type="InterPro" id="IPR016155">
    <property type="entry name" value="Mopterin_synth/thiamin_S_b"/>
</dbReference>
<accession>M2Y5T7</accession>
<dbReference type="SUPFAM" id="SSF54285">
    <property type="entry name" value="MoaD/ThiS"/>
    <property type="match status" value="1"/>
</dbReference>
<dbReference type="GO" id="GO:0006777">
    <property type="term" value="P:Mo-molybdopterin cofactor biosynthetic process"/>
    <property type="evidence" value="ECO:0007669"/>
    <property type="project" value="InterPro"/>
</dbReference>
<dbReference type="NCBIfam" id="TIGR01682">
    <property type="entry name" value="moaD"/>
    <property type="match status" value="1"/>
</dbReference>
<reference evidence="4 5" key="1">
    <citation type="journal article" date="2014" name="Genome Announc.">
        <title>Draft Genome Sequence of Magnetospirillum sp. Strain SO-1, a Freshwater Magnetotactic Bacterium Isolated from the Ol'khovka River, Russia.</title>
        <authorList>
            <person name="Grouzdev D.S."/>
            <person name="Dziuba M.V."/>
            <person name="Sukhacheva M.S."/>
            <person name="Mardanov A.V."/>
            <person name="Beletskiy A.V."/>
            <person name="Kuznetsov B.B."/>
            <person name="Skryabin K.G."/>
        </authorList>
    </citation>
    <scope>NUCLEOTIDE SEQUENCE [LARGE SCALE GENOMIC DNA]</scope>
    <source>
        <strain evidence="4 5">SO-1</strain>
    </source>
</reference>
<dbReference type="eggNOG" id="COG1977">
    <property type="taxonomic scope" value="Bacteria"/>
</dbReference>
<dbReference type="PANTHER" id="PTHR33359">
    <property type="entry name" value="MOLYBDOPTERIN SYNTHASE SULFUR CARRIER SUBUNIT"/>
    <property type="match status" value="1"/>
</dbReference>
<dbReference type="GO" id="GO:1990133">
    <property type="term" value="C:molybdopterin adenylyltransferase complex"/>
    <property type="evidence" value="ECO:0007669"/>
    <property type="project" value="TreeGrafter"/>
</dbReference>
<evidence type="ECO:0000256" key="1">
    <source>
        <dbReference type="ARBA" id="ARBA00022741"/>
    </source>
</evidence>
<dbReference type="InterPro" id="IPR012675">
    <property type="entry name" value="Beta-grasp_dom_sf"/>
</dbReference>
<dbReference type="STRING" id="1244869.H261_18522"/>
<proteinExistence type="inferred from homology"/>
<dbReference type="InterPro" id="IPR003749">
    <property type="entry name" value="ThiS/MoaD-like"/>
</dbReference>
<dbReference type="InterPro" id="IPR044672">
    <property type="entry name" value="MOCS2A"/>
</dbReference>